<name>A0A3S4WRY3_9FLAO</name>
<dbReference type="NCBIfam" id="TIGR04131">
    <property type="entry name" value="Bac_Flav_CTERM"/>
    <property type="match status" value="1"/>
</dbReference>
<dbReference type="Proteomes" id="UP000270036">
    <property type="component" value="Chromosome"/>
</dbReference>
<reference evidence="2 3" key="1">
    <citation type="submission" date="2018-12" db="EMBL/GenBank/DDBJ databases">
        <authorList>
            <consortium name="Pathogen Informatics"/>
        </authorList>
    </citation>
    <scope>NUCLEOTIDE SEQUENCE [LARGE SCALE GENOMIC DNA]</scope>
    <source>
        <strain evidence="2 3">NCTC13489</strain>
    </source>
</reference>
<feature type="signal peptide" evidence="1">
    <location>
        <begin position="1"/>
        <end position="26"/>
    </location>
</feature>
<evidence type="ECO:0000313" key="2">
    <source>
        <dbReference type="EMBL" id="VEH98572.1"/>
    </source>
</evidence>
<accession>A0A3S4WRY3</accession>
<keyword evidence="1" id="KW-0732">Signal</keyword>
<proteinExistence type="predicted"/>
<dbReference type="STRING" id="266748.HY04_12705"/>
<dbReference type="AlphaFoldDB" id="A0A3S4WRY3"/>
<feature type="chain" id="PRO_5018521984" evidence="1">
    <location>
        <begin position="27"/>
        <end position="1156"/>
    </location>
</feature>
<sequence length="1156" mass="129448">MTKFDLMKKFYFLLFFCLSMLGFGQAVQLYNPADDVVYPNEQYFCNGEKFNLKVDAVASSTGDYKMTRVYASDFDLSAGSIPINFPSSGADKFSESVPIGFSFSFYGKTYTKVVMGSNGRLVFTSDVDLENLKNNTVYTDRTFSGVAGYNTYSNLPSTDYNKVFKANPAQELNLAQIFFGYTDLVPKSANGSVVYLYKNVVVPIKSETGPEIIDTNGLMISFQNQIRTNGTGGISSAGYYSYVLLLEDGKVVIYVNNKSEITYNAILGIQNDDASRFKVPEHPNTVYNYNNGPWKSEGTATLFTPNQNLTPVFTWTNNGVPVGTNSDSLNDFVPSDGDILKLEVTYLDDDGNQDGGVVSGQIIFRKVRTPVIEKSIRGCNIILNILSPDPGLTYKWYREGDPSSLSLFPVTQWILNSLSTPDRYYAVPIKPDGTSCTGSNKIEIKEFFPPRIKNQLVVCDNTASPASSKFVNLYTEFYPQYSAPSSFEEYDVDFFDSNGLVTNPANYEVPKNKIVSITIRRKLKSQPPPYCETDIVVKINFVSIPSTLTIPVCFSTTSFDLKNNFEARFPDAAYNYTFTYSDGSPVEDGTAVNVTRVVNVKTSVLPSPACSTNTSVTFNLGSTIDVPPVPMQQRCQGSYTNSNRFDFNYIKTLLDPLNLYDIKFYNKSDDSEIRPVESSPITNPNLNLSGYFWTAKTGDYFIYAKLINRADPSCFSPSEYIVLRVNVSPATIAGYQSKLRRRACGSSLVNLEIRDVFDIIESNTFGQIPTVKYFDRNRAEILGPDIMNYDISRGIPYIEIQNGTCSPPLKLDYEIISNKFVLLSPPLEILCDDLDENSDGKIKVNLASNSFKDKFTTNQTGATFSYFDGSNLIYTSTISSDNFEYEITDGKTITVKVFSDLFCENQSSISFKINNSTPIEFSGKVDLCYNDDLILKIDNLADFSSIEWLDPKGILLGSGNSISVQYKDVLFGQVYKIKATNANGCITEYIFTPSDSNQPKIVKINQTNNSIEVIAEGGDKEYWYHFNKIRQRSPILQNPTEPKYIIKVESENGCFGPPKTVYFIKINNAFTPNGDGKNDVWKIENLDKMEQVSIVIVDRTGTKVFESTNPSKSEWDGKHNGQALPTSTYWYVVSWFDAVRQITEQRQGWILLKNRN</sequence>
<evidence type="ECO:0000256" key="1">
    <source>
        <dbReference type="SAM" id="SignalP"/>
    </source>
</evidence>
<gene>
    <name evidence="2" type="ORF">NCTC13489_01034</name>
</gene>
<evidence type="ECO:0000313" key="3">
    <source>
        <dbReference type="Proteomes" id="UP000270036"/>
    </source>
</evidence>
<organism evidence="2 3">
    <name type="scientific">Kaistella antarctica</name>
    <dbReference type="NCBI Taxonomy" id="266748"/>
    <lineage>
        <taxon>Bacteria</taxon>
        <taxon>Pseudomonadati</taxon>
        <taxon>Bacteroidota</taxon>
        <taxon>Flavobacteriia</taxon>
        <taxon>Flavobacteriales</taxon>
        <taxon>Weeksellaceae</taxon>
        <taxon>Chryseobacterium group</taxon>
        <taxon>Kaistella</taxon>
    </lineage>
</organism>
<dbReference type="Pfam" id="PF13585">
    <property type="entry name" value="CHU_C"/>
    <property type="match status" value="1"/>
</dbReference>
<dbReference type="InterPro" id="IPR026341">
    <property type="entry name" value="T9SS_type_B"/>
</dbReference>
<protein>
    <submittedName>
        <fullName evidence="2">Gliding motility-associated C-terminal domain</fullName>
    </submittedName>
</protein>
<dbReference type="KEGG" id="cant:NCTC13489_01034"/>
<dbReference type="EMBL" id="LR134441">
    <property type="protein sequence ID" value="VEH98572.1"/>
    <property type="molecule type" value="Genomic_DNA"/>
</dbReference>